<keyword evidence="6" id="KW-1185">Reference proteome</keyword>
<evidence type="ECO:0000313" key="5">
    <source>
        <dbReference type="EMBL" id="GAA5806849.1"/>
    </source>
</evidence>
<evidence type="ECO:0000259" key="4">
    <source>
        <dbReference type="PROSITE" id="PS50011"/>
    </source>
</evidence>
<sequence>MFQRKSYNQETSTCYHLIFPFYDSTLQEQCNEKNIELANEFIRQISKGLFYLHENNIVHCDLSPGNILIDSLTGCMVICDFGCAHSSSDNSNDSNEEVGTRYYKAPEHLFGSKRYSSSTDIWSLGAIYAQLLIGYPVFAGESDIEQIGRVVGRLGKPSKKVEQDEMHDYPDTNKLMFFSDSYSDDDYEDEYSSESDDEEMEALRASRILLKKVIDDENLAESEKQLILGILTWSIKDRLTIPEVP</sequence>
<keyword evidence="1" id="KW-0723">Serine/threonine-protein kinase</keyword>
<feature type="domain" description="Protein kinase" evidence="4">
    <location>
        <begin position="1"/>
        <end position="245"/>
    </location>
</feature>
<accession>A0ABP9YJ22</accession>
<dbReference type="PROSITE" id="PS50011">
    <property type="entry name" value="PROTEIN_KINASE_DOM"/>
    <property type="match status" value="1"/>
</dbReference>
<dbReference type="EMBL" id="BAABUK010000002">
    <property type="protein sequence ID" value="GAA5806849.1"/>
    <property type="molecule type" value="Genomic_DNA"/>
</dbReference>
<keyword evidence="1" id="KW-0808">Transferase</keyword>
<comment type="caution">
    <text evidence="5">The sequence shown here is derived from an EMBL/GenBank/DDBJ whole genome shotgun (WGS) entry which is preliminary data.</text>
</comment>
<keyword evidence="2" id="KW-0547">Nucleotide-binding</keyword>
<dbReference type="Gene3D" id="1.10.510.10">
    <property type="entry name" value="Transferase(Phosphotransferase) domain 1"/>
    <property type="match status" value="1"/>
</dbReference>
<dbReference type="InterPro" id="IPR008266">
    <property type="entry name" value="Tyr_kinase_AS"/>
</dbReference>
<dbReference type="SMART" id="SM00220">
    <property type="entry name" value="S_TKc"/>
    <property type="match status" value="1"/>
</dbReference>
<dbReference type="SUPFAM" id="SSF56112">
    <property type="entry name" value="Protein kinase-like (PK-like)"/>
    <property type="match status" value="1"/>
</dbReference>
<dbReference type="Pfam" id="PF00069">
    <property type="entry name" value="Pkinase"/>
    <property type="match status" value="1"/>
</dbReference>
<keyword evidence="1" id="KW-0418">Kinase</keyword>
<dbReference type="InterPro" id="IPR011009">
    <property type="entry name" value="Kinase-like_dom_sf"/>
</dbReference>
<keyword evidence="3" id="KW-0067">ATP-binding</keyword>
<evidence type="ECO:0000256" key="2">
    <source>
        <dbReference type="ARBA" id="ARBA00022741"/>
    </source>
</evidence>
<organism evidence="5 6">
    <name type="scientific">Mucor flavus</name>
    <dbReference type="NCBI Taxonomy" id="439312"/>
    <lineage>
        <taxon>Eukaryota</taxon>
        <taxon>Fungi</taxon>
        <taxon>Fungi incertae sedis</taxon>
        <taxon>Mucoromycota</taxon>
        <taxon>Mucoromycotina</taxon>
        <taxon>Mucoromycetes</taxon>
        <taxon>Mucorales</taxon>
        <taxon>Mucorineae</taxon>
        <taxon>Mucoraceae</taxon>
        <taxon>Mucor</taxon>
    </lineage>
</organism>
<dbReference type="InterPro" id="IPR000719">
    <property type="entry name" value="Prot_kinase_dom"/>
</dbReference>
<dbReference type="Proteomes" id="UP001473302">
    <property type="component" value="Unassembled WGS sequence"/>
</dbReference>
<dbReference type="InterPro" id="IPR050117">
    <property type="entry name" value="MAPK"/>
</dbReference>
<evidence type="ECO:0000313" key="6">
    <source>
        <dbReference type="Proteomes" id="UP001473302"/>
    </source>
</evidence>
<name>A0ABP9YJ22_9FUNG</name>
<evidence type="ECO:0000256" key="1">
    <source>
        <dbReference type="ARBA" id="ARBA00022527"/>
    </source>
</evidence>
<dbReference type="PROSITE" id="PS00109">
    <property type="entry name" value="PROTEIN_KINASE_TYR"/>
    <property type="match status" value="1"/>
</dbReference>
<dbReference type="PANTHER" id="PTHR24055">
    <property type="entry name" value="MITOGEN-ACTIVATED PROTEIN KINASE"/>
    <property type="match status" value="1"/>
</dbReference>
<protein>
    <recommendedName>
        <fullName evidence="4">Protein kinase domain-containing protein</fullName>
    </recommendedName>
</protein>
<reference evidence="5 6" key="1">
    <citation type="submission" date="2024-04" db="EMBL/GenBank/DDBJ databases">
        <title>genome sequences of Mucor flavus KT1a and Helicostylum pulchrum KT1b strains isolated from the surface of a dry-aged beef.</title>
        <authorList>
            <person name="Toyotome T."/>
            <person name="Hosono M."/>
            <person name="Torimaru M."/>
            <person name="Fukuda K."/>
            <person name="Mikami N."/>
        </authorList>
    </citation>
    <scope>NUCLEOTIDE SEQUENCE [LARGE SCALE GENOMIC DNA]</scope>
    <source>
        <strain evidence="5 6">KT1a</strain>
    </source>
</reference>
<evidence type="ECO:0000256" key="3">
    <source>
        <dbReference type="ARBA" id="ARBA00022840"/>
    </source>
</evidence>
<gene>
    <name evidence="5" type="ORF">MFLAVUS_000197</name>
</gene>
<proteinExistence type="predicted"/>